<keyword evidence="1" id="KW-0472">Membrane</keyword>
<feature type="transmembrane region" description="Helical" evidence="1">
    <location>
        <begin position="67"/>
        <end position="92"/>
    </location>
</feature>
<dbReference type="RefSeq" id="WP_184670985.1">
    <property type="nucleotide sequence ID" value="NZ_BAABAI010000022.1"/>
</dbReference>
<gene>
    <name evidence="2" type="ORF">F4559_004111</name>
</gene>
<evidence type="ECO:0000256" key="1">
    <source>
        <dbReference type="SAM" id="Phobius"/>
    </source>
</evidence>
<keyword evidence="1" id="KW-1133">Transmembrane helix</keyword>
<name>A0A7W7WX65_9PSEU</name>
<feature type="transmembrane region" description="Helical" evidence="1">
    <location>
        <begin position="104"/>
        <end position="132"/>
    </location>
</feature>
<dbReference type="EMBL" id="JACHJS010000001">
    <property type="protein sequence ID" value="MBB4966752.1"/>
    <property type="molecule type" value="Genomic_DNA"/>
</dbReference>
<evidence type="ECO:0000313" key="2">
    <source>
        <dbReference type="EMBL" id="MBB4966752.1"/>
    </source>
</evidence>
<comment type="caution">
    <text evidence="2">The sequence shown here is derived from an EMBL/GenBank/DDBJ whole genome shotgun (WGS) entry which is preliminary data.</text>
</comment>
<reference evidence="2 3" key="1">
    <citation type="submission" date="2020-08" db="EMBL/GenBank/DDBJ databases">
        <title>Sequencing the genomes of 1000 actinobacteria strains.</title>
        <authorList>
            <person name="Klenk H.-P."/>
        </authorList>
    </citation>
    <scope>NUCLEOTIDE SEQUENCE [LARGE SCALE GENOMIC DNA]</scope>
    <source>
        <strain evidence="2 3">DSM 45084</strain>
    </source>
</reference>
<organism evidence="2 3">
    <name type="scientific">Saccharothrix violaceirubra</name>
    <dbReference type="NCBI Taxonomy" id="413306"/>
    <lineage>
        <taxon>Bacteria</taxon>
        <taxon>Bacillati</taxon>
        <taxon>Actinomycetota</taxon>
        <taxon>Actinomycetes</taxon>
        <taxon>Pseudonocardiales</taxon>
        <taxon>Pseudonocardiaceae</taxon>
        <taxon>Saccharothrix</taxon>
    </lineage>
</organism>
<dbReference type="Proteomes" id="UP000542674">
    <property type="component" value="Unassembled WGS sequence"/>
</dbReference>
<evidence type="ECO:0000313" key="3">
    <source>
        <dbReference type="Proteomes" id="UP000542674"/>
    </source>
</evidence>
<dbReference type="AlphaFoldDB" id="A0A7W7WX65"/>
<feature type="transmembrane region" description="Helical" evidence="1">
    <location>
        <begin position="152"/>
        <end position="171"/>
    </location>
</feature>
<keyword evidence="3" id="KW-1185">Reference proteome</keyword>
<accession>A0A7W7WX65</accession>
<proteinExistence type="predicted"/>
<protein>
    <submittedName>
        <fullName evidence="2">Uncharacterized protein</fullName>
    </submittedName>
</protein>
<keyword evidence="1" id="KW-0812">Transmembrane</keyword>
<sequence length="188" mass="20540">MRTRRPFARLVLGLLIMVPGGMLTEQVFARVRYPGAGFGGVPLSFDLQRKYEALDTVERNGFLGQFVLVQALDVTIIVGTLLVFTALTLLAAGRRDAGARVRRLGRLTTVAFVLAPAMDALENASMLALIAFRDRNPDWLNFLQSCCTLGKTVFFIAGWCGLAVLLAAWAVDAVRGGRTSKRHVTNRS</sequence>